<evidence type="ECO:0000256" key="1">
    <source>
        <dbReference type="ARBA" id="ARBA00022741"/>
    </source>
</evidence>
<dbReference type="GO" id="GO:0004713">
    <property type="term" value="F:protein tyrosine kinase activity"/>
    <property type="evidence" value="ECO:0007669"/>
    <property type="project" value="InterPro"/>
</dbReference>
<dbReference type="InterPro" id="IPR000719">
    <property type="entry name" value="Prot_kinase_dom"/>
</dbReference>
<dbReference type="Pfam" id="PF07714">
    <property type="entry name" value="PK_Tyr_Ser-Thr"/>
    <property type="match status" value="2"/>
</dbReference>
<dbReference type="EnsemblMetazoa" id="G23708.2">
    <property type="protein sequence ID" value="G23708.2:cds"/>
    <property type="gene ID" value="G23708"/>
</dbReference>
<name>A0A8W8KFU4_MAGGI</name>
<dbReference type="InterPro" id="IPR020635">
    <property type="entry name" value="Tyr_kinase_cat_dom"/>
</dbReference>
<keyword evidence="6" id="KW-1185">Reference proteome</keyword>
<accession>A0A8W8KFU4</accession>
<protein>
    <recommendedName>
        <fullName evidence="4">Protein kinase domain-containing protein</fullName>
    </recommendedName>
</protein>
<keyword evidence="1" id="KW-0547">Nucleotide-binding</keyword>
<evidence type="ECO:0000313" key="5">
    <source>
        <dbReference type="EnsemblMetazoa" id="G23708.2:cds"/>
    </source>
</evidence>
<dbReference type="Gene3D" id="1.10.510.10">
    <property type="entry name" value="Transferase(Phosphotransferase) domain 1"/>
    <property type="match status" value="2"/>
</dbReference>
<dbReference type="AlphaFoldDB" id="A0A8W8KFU4"/>
<evidence type="ECO:0000259" key="4">
    <source>
        <dbReference type="PROSITE" id="PS50011"/>
    </source>
</evidence>
<evidence type="ECO:0000256" key="2">
    <source>
        <dbReference type="ARBA" id="ARBA00022840"/>
    </source>
</evidence>
<feature type="compositionally biased region" description="Basic and acidic residues" evidence="3">
    <location>
        <begin position="815"/>
        <end position="829"/>
    </location>
</feature>
<dbReference type="InterPro" id="IPR001245">
    <property type="entry name" value="Ser-Thr/Tyr_kinase_cat_dom"/>
</dbReference>
<feature type="domain" description="Protein kinase" evidence="4">
    <location>
        <begin position="130"/>
        <end position="507"/>
    </location>
</feature>
<dbReference type="Proteomes" id="UP000005408">
    <property type="component" value="Unassembled WGS sequence"/>
</dbReference>
<evidence type="ECO:0000256" key="3">
    <source>
        <dbReference type="SAM" id="MobiDB-lite"/>
    </source>
</evidence>
<dbReference type="PROSITE" id="PS50011">
    <property type="entry name" value="PROTEIN_KINASE_DOM"/>
    <property type="match status" value="1"/>
</dbReference>
<feature type="region of interest" description="Disordered" evidence="3">
    <location>
        <begin position="810"/>
        <end position="841"/>
    </location>
</feature>
<keyword evidence="2" id="KW-0067">ATP-binding</keyword>
<dbReference type="InterPro" id="IPR050198">
    <property type="entry name" value="Non-receptor_tyrosine_kinases"/>
</dbReference>
<evidence type="ECO:0000313" key="6">
    <source>
        <dbReference type="Proteomes" id="UP000005408"/>
    </source>
</evidence>
<dbReference type="SMART" id="SM00219">
    <property type="entry name" value="TyrKc"/>
    <property type="match status" value="1"/>
</dbReference>
<dbReference type="InterPro" id="IPR011009">
    <property type="entry name" value="Kinase-like_dom_sf"/>
</dbReference>
<organism evidence="5 6">
    <name type="scientific">Magallana gigas</name>
    <name type="common">Pacific oyster</name>
    <name type="synonym">Crassostrea gigas</name>
    <dbReference type="NCBI Taxonomy" id="29159"/>
    <lineage>
        <taxon>Eukaryota</taxon>
        <taxon>Metazoa</taxon>
        <taxon>Spiralia</taxon>
        <taxon>Lophotrochozoa</taxon>
        <taxon>Mollusca</taxon>
        <taxon>Bivalvia</taxon>
        <taxon>Autobranchia</taxon>
        <taxon>Pteriomorphia</taxon>
        <taxon>Ostreida</taxon>
        <taxon>Ostreoidea</taxon>
        <taxon>Ostreidae</taxon>
        <taxon>Magallana</taxon>
    </lineage>
</organism>
<dbReference type="SUPFAM" id="SSF56112">
    <property type="entry name" value="Protein kinase-like (PK-like)"/>
    <property type="match status" value="2"/>
</dbReference>
<dbReference type="PANTHER" id="PTHR24418">
    <property type="entry name" value="TYROSINE-PROTEIN KINASE"/>
    <property type="match status" value="1"/>
</dbReference>
<sequence>MASRKAMKTEYPACYQLLKGSMSLVAAFGKLRFGKQFEELFKCFDSTFSLSKHDRIVADIGQRGCIMEQLVVTFGIVSKMSANPPDMCKRFIQFIGQILNQRKVQRSLLRTDEDFQQLGFLILSGIAFIYRKFPQMQSPNLQKIVEDVYLLQNTHLKIPEEMTDLILSLNAAIAQRLILCLNLSEERMLHLAEDYIEKVLPGLVIYNTNRKHLQKLSDHSHWVLSAGRFFSHIIRIGILIPGIANSQFKTNKSVDDSKRIENEFDILLKLQNGETHLNIVEFIESRLRQEYLPEDWMNGRLLDVACGLNFLHQRSIIHRDITLNSFSLKPISPDHEIAVLCNLEMACSSSNEASTIVGHIADVHGENIPTRWSAPESLWDCTFDVNTDSWMFGHVIHSLFTYGCEPYTELYSETTAEIMAKVVSCELKPYKWPFRTAKQDQLKKDYYEYKRLPSISNKQEERRHVPKRGIPETIKKMKNCPGSKRDTYIEIKKRIPHSPNPDYAPLIFDQKDVKAPNEPIIRQKRFELGVQEKVTVKFHDKILPIMSHDFAEKMGILEWPPEKRVNHGGSAKDEVEITLNYRVPTAKNILDLSPQLNDYQINSIDIDIIYNITSLVEKMHQKRWIMVDIVGKYIHIQENNNFKVCQLRIGRMVRLPTDEDSVMLESYELHDIMHWLPMEVIGHGEVSTGSDVYTLAMLFYEFYMALCGTDFLQCRPFSKMHPSRILSHLQDGNIPDRPENCPKWLYDKVMKPCWDQDRTCRPTATEILTIITEYRPVREYYENPTIQEDTNPVLTKFLLKFKLNTQTRQKSLTSIEKRSSPGDDSKTEDQSGQSRYVNFPDKQTKGNGRCFSTVGLECGETNNPQCQHYQELDDDKSLLKFRRKPQRELIDVPDYELFSEEGNNVDTEDTSLPEVPNYENGAAGFSNISISRPFPFKTKHQTGGPVTPRSSHFLY</sequence>
<reference evidence="5" key="1">
    <citation type="submission" date="2022-08" db="UniProtKB">
        <authorList>
            <consortium name="EnsemblMetazoa"/>
        </authorList>
    </citation>
    <scope>IDENTIFICATION</scope>
    <source>
        <strain evidence="5">05x7-T-G4-1.051#20</strain>
    </source>
</reference>
<proteinExistence type="predicted"/>
<dbReference type="GO" id="GO:0005524">
    <property type="term" value="F:ATP binding"/>
    <property type="evidence" value="ECO:0007669"/>
    <property type="project" value="UniProtKB-KW"/>
</dbReference>